<evidence type="ECO:0000256" key="6">
    <source>
        <dbReference type="SAM" id="MobiDB-lite"/>
    </source>
</evidence>
<dbReference type="PROSITE" id="PS51892">
    <property type="entry name" value="SUBTILASE"/>
    <property type="match status" value="1"/>
</dbReference>
<proteinExistence type="inferred from homology"/>
<keyword evidence="10" id="KW-1185">Reference proteome</keyword>
<evidence type="ECO:0000259" key="7">
    <source>
        <dbReference type="Pfam" id="PF00082"/>
    </source>
</evidence>
<evidence type="ECO:0000259" key="8">
    <source>
        <dbReference type="Pfam" id="PF18962"/>
    </source>
</evidence>
<protein>
    <submittedName>
        <fullName evidence="9">S8 family peptidase</fullName>
    </submittedName>
</protein>
<keyword evidence="3 5" id="KW-0378">Hydrolase</keyword>
<dbReference type="InterPro" id="IPR050131">
    <property type="entry name" value="Peptidase_S8_subtilisin-like"/>
</dbReference>
<feature type="active site" description="Charge relay system" evidence="5">
    <location>
        <position position="378"/>
    </location>
</feature>
<feature type="domain" description="Secretion system C-terminal sorting" evidence="8">
    <location>
        <begin position="858"/>
        <end position="928"/>
    </location>
</feature>
<dbReference type="SUPFAM" id="SSF52743">
    <property type="entry name" value="Subtilisin-like"/>
    <property type="match status" value="1"/>
</dbReference>
<name>A0ABY4G9H3_9BACT</name>
<feature type="domain" description="Peptidase S8/S53" evidence="7">
    <location>
        <begin position="156"/>
        <end position="413"/>
    </location>
</feature>
<dbReference type="RefSeq" id="WP_245123229.1">
    <property type="nucleotide sequence ID" value="NZ_CP095061.1"/>
</dbReference>
<evidence type="ECO:0000256" key="2">
    <source>
        <dbReference type="ARBA" id="ARBA00022670"/>
    </source>
</evidence>
<dbReference type="PANTHER" id="PTHR43806:SF11">
    <property type="entry name" value="CEREVISIN-RELATED"/>
    <property type="match status" value="1"/>
</dbReference>
<evidence type="ECO:0000256" key="5">
    <source>
        <dbReference type="PROSITE-ProRule" id="PRU01240"/>
    </source>
</evidence>
<dbReference type="InterPro" id="IPR036852">
    <property type="entry name" value="Peptidase_S8/S53_dom_sf"/>
</dbReference>
<evidence type="ECO:0000313" key="9">
    <source>
        <dbReference type="EMBL" id="UOQ67538.1"/>
    </source>
</evidence>
<evidence type="ECO:0000313" key="10">
    <source>
        <dbReference type="Proteomes" id="UP000830401"/>
    </source>
</evidence>
<dbReference type="InterPro" id="IPR026444">
    <property type="entry name" value="Secre_tail"/>
</dbReference>
<feature type="active site" description="Charge relay system" evidence="5">
    <location>
        <position position="221"/>
    </location>
</feature>
<dbReference type="Pfam" id="PF18962">
    <property type="entry name" value="Por_Secre_tail"/>
    <property type="match status" value="1"/>
</dbReference>
<keyword evidence="2 5" id="KW-0645">Protease</keyword>
<dbReference type="EMBL" id="CP095061">
    <property type="protein sequence ID" value="UOQ67538.1"/>
    <property type="molecule type" value="Genomic_DNA"/>
</dbReference>
<dbReference type="PANTHER" id="PTHR43806">
    <property type="entry name" value="PEPTIDASE S8"/>
    <property type="match status" value="1"/>
</dbReference>
<gene>
    <name evidence="9" type="ORF">MUN86_06600</name>
</gene>
<dbReference type="NCBIfam" id="TIGR04183">
    <property type="entry name" value="Por_Secre_tail"/>
    <property type="match status" value="1"/>
</dbReference>
<keyword evidence="4 5" id="KW-0720">Serine protease</keyword>
<accession>A0ABY4G9H3</accession>
<comment type="similarity">
    <text evidence="1 5">Belongs to the peptidase S8 family.</text>
</comment>
<evidence type="ECO:0000256" key="3">
    <source>
        <dbReference type="ARBA" id="ARBA00022801"/>
    </source>
</evidence>
<evidence type="ECO:0000256" key="4">
    <source>
        <dbReference type="ARBA" id="ARBA00022825"/>
    </source>
</evidence>
<dbReference type="InterPro" id="IPR015500">
    <property type="entry name" value="Peptidase_S8_subtilisin-rel"/>
</dbReference>
<dbReference type="Gene3D" id="3.40.50.200">
    <property type="entry name" value="Peptidase S8/S53 domain"/>
    <property type="match status" value="1"/>
</dbReference>
<dbReference type="PRINTS" id="PR00723">
    <property type="entry name" value="SUBTILISIN"/>
</dbReference>
<feature type="region of interest" description="Disordered" evidence="6">
    <location>
        <begin position="206"/>
        <end position="228"/>
    </location>
</feature>
<feature type="active site" description="Charge relay system" evidence="5">
    <location>
        <position position="163"/>
    </location>
</feature>
<evidence type="ECO:0000256" key="1">
    <source>
        <dbReference type="ARBA" id="ARBA00011073"/>
    </source>
</evidence>
<organism evidence="9 10">
    <name type="scientific">Hymenobacter volaticus</name>
    <dbReference type="NCBI Taxonomy" id="2932254"/>
    <lineage>
        <taxon>Bacteria</taxon>
        <taxon>Pseudomonadati</taxon>
        <taxon>Bacteroidota</taxon>
        <taxon>Cytophagia</taxon>
        <taxon>Cytophagales</taxon>
        <taxon>Hymenobacteraceae</taxon>
        <taxon>Hymenobacter</taxon>
    </lineage>
</organism>
<dbReference type="Proteomes" id="UP000830401">
    <property type="component" value="Chromosome"/>
</dbReference>
<dbReference type="Pfam" id="PF00082">
    <property type="entry name" value="Peptidase_S8"/>
    <property type="match status" value="1"/>
</dbReference>
<reference evidence="9" key="1">
    <citation type="submission" date="2022-04" db="EMBL/GenBank/DDBJ databases">
        <title>Hymenobacter sp. isolated from the air.</title>
        <authorList>
            <person name="Won M."/>
            <person name="Lee C.-M."/>
            <person name="Woen H.-Y."/>
            <person name="Kwon S.-W."/>
        </authorList>
    </citation>
    <scope>NUCLEOTIDE SEQUENCE</scope>
    <source>
        <strain evidence="9">5420S-77</strain>
    </source>
</reference>
<dbReference type="InterPro" id="IPR000209">
    <property type="entry name" value="Peptidase_S8/S53_dom"/>
</dbReference>
<sequence length="931" mass="100138">MSQLSLVLSSAAGQGAIDAPTTLPGTLVFKIKPEFRPQESSGAVAGPVLDALLHRLGATQVQQKFPNTIRPNYERPGAVDLSLVYQVWFNEEVSISKAQNALLGTGILEYAEPLYYRAPLYLPNDPLADSTVAPGQYHLKKIRAYQAWDLTQGDTTVLIGITDTGFRLSHQDLAGQWQRNYQDPPDGIDNDNDGYVDNYRGWDFADRDNNPAPNSASQPLHGVHTAGAASGRADNGAGIAGVGFKCRFLPLKIYPSTATGTFAGYEAIVYAADHGCKIINMSWGGAGGRSQFEQDAITYAAINRDVVLVASAGNTNAELDFYPASYDHVLSVGWCGATDIRSNSATYSRRIDLIAPGEAIYTTWGDTDADYIRASGSSFSAPLVAGAAALVRARFPQLSSAQVIAQLRATTDNVYNLPGNAAYIGKLGTGRLNVFRAVQANNQHAVRLTQCVFSPAKPIYQLNDTVRLTIEMQNLLQPMQNLTLTVTSLSPYVTVRQGSFTTTGLGTMSRVSNAAAPFQLLVASAAPVNTSVTLRYRLSDPATGYQDDQYATIVINPEYVVLNAGNLAVTLSHRGNLGTDGLGSDKGEGVRYKGGNSMLYEGGLLLGTGTTRISSRLRNDRNSTDVDFYTQAQATLRRQTSINLTATGILRDSLPSATRNRTVGVQVRQQGTSWSQGVERDYVTMEYYIKNVTADTLKPLYAGIFADWDMGDYSHNAVVWDSVRHLSYAYNVNTPNAYVGVQWLRGGTVSSYAIDVNAPVGNAVRLANGFSRAEKMLTLNSGTRQRTAGVAKGTDIAQVVSAVVPSLAPADSVVVTFAIIAAPTLAQLQIAADDAITRYTQSQLLPVKPAVAQVAWQLYPNPTSGQVRVEVSTGFGAKRLEVLSALGQVVKQQAFNTSTATLDLQELPAGVYMVRMQGTTSSLTRRIVLTH</sequence>